<sequence>MLPRTKVLMMNVPKTYLIAAIAALLPASAEIALSDSPANSIKVATGLHPASDPSNVAGWVLRDDISDEFEGDKIDSSKWFVEGENGDYYIWKGRAPSQFAPHNVIVEDGKLKIRSQWEPDFEFAKDEGHEGNTYRTHEGKDFPVTTGGVVSRKRFLNGYMEVKSKPGNSAMTAAFWAIGYESELDIYEQMGNPNDGDDIKADSTKMSVHDWQPPAQRPTRKFGYKKKLPYRVADDFHVFGCEWGEDYLKCFIDGELVYETTQEAEGQNWVLTNPLEIWLDSEIFVWLGLPSKEELPTDFEVEYMRVWQKPQANLLDRAFFGFEGPILFQQNPRPLDLVPESSKGNDYQKFWRIDELAAKHFSIVRHEKFASGTRSLKFTTSGELSSDAVSVEGPGGSVELGAGDYELSVKIWVDPNSTLQSVRLSLADPLVSLPTIDLTACAKGEWVTVKQSFTLDQPTADPCRLTIAIDRDDVPAGNNLLYIDDIVITHSEI</sequence>
<organism evidence="4 5">
    <name type="scientific">Neorhodopirellula lusitana</name>
    <dbReference type="NCBI Taxonomy" id="445327"/>
    <lineage>
        <taxon>Bacteria</taxon>
        <taxon>Pseudomonadati</taxon>
        <taxon>Planctomycetota</taxon>
        <taxon>Planctomycetia</taxon>
        <taxon>Pirellulales</taxon>
        <taxon>Pirellulaceae</taxon>
        <taxon>Neorhodopirellula</taxon>
    </lineage>
</organism>
<dbReference type="PROSITE" id="PS51762">
    <property type="entry name" value="GH16_2"/>
    <property type="match status" value="1"/>
</dbReference>
<feature type="domain" description="GH16" evidence="3">
    <location>
        <begin position="34"/>
        <end position="312"/>
    </location>
</feature>
<comment type="caution">
    <text evidence="4">The sequence shown here is derived from an EMBL/GenBank/DDBJ whole genome shotgun (WGS) entry which is preliminary data.</text>
</comment>
<accession>A0ABY1PPW9</accession>
<dbReference type="InterPro" id="IPR000757">
    <property type="entry name" value="Beta-glucanase-like"/>
</dbReference>
<dbReference type="InterPro" id="IPR050546">
    <property type="entry name" value="Glycosyl_Hydrlase_16"/>
</dbReference>
<reference evidence="4 5" key="1">
    <citation type="submission" date="2017-05" db="EMBL/GenBank/DDBJ databases">
        <authorList>
            <person name="Varghese N."/>
            <person name="Submissions S."/>
        </authorList>
    </citation>
    <scope>NUCLEOTIDE SEQUENCE [LARGE SCALE GENOMIC DNA]</scope>
    <source>
        <strain evidence="4 5">DSM 25457</strain>
    </source>
</reference>
<dbReference type="PANTHER" id="PTHR10963:SF55">
    <property type="entry name" value="GLYCOSIDE HYDROLASE FAMILY 16 PROTEIN"/>
    <property type="match status" value="1"/>
</dbReference>
<feature type="signal peptide" evidence="2">
    <location>
        <begin position="1"/>
        <end position="29"/>
    </location>
</feature>
<dbReference type="Proteomes" id="UP001158067">
    <property type="component" value="Unassembled WGS sequence"/>
</dbReference>
<dbReference type="Pfam" id="PF00722">
    <property type="entry name" value="Glyco_hydro_16"/>
    <property type="match status" value="1"/>
</dbReference>
<evidence type="ECO:0000256" key="1">
    <source>
        <dbReference type="ARBA" id="ARBA00006865"/>
    </source>
</evidence>
<protein>
    <submittedName>
        <fullName evidence="4">Glycosyl hydrolases family 16</fullName>
    </submittedName>
</protein>
<evidence type="ECO:0000256" key="2">
    <source>
        <dbReference type="SAM" id="SignalP"/>
    </source>
</evidence>
<gene>
    <name evidence="4" type="ORF">SAMN06265222_101576</name>
</gene>
<dbReference type="PANTHER" id="PTHR10963">
    <property type="entry name" value="GLYCOSYL HYDROLASE-RELATED"/>
    <property type="match status" value="1"/>
</dbReference>
<dbReference type="Gene3D" id="2.60.120.260">
    <property type="entry name" value="Galactose-binding domain-like"/>
    <property type="match status" value="1"/>
</dbReference>
<keyword evidence="2" id="KW-0732">Signal</keyword>
<proteinExistence type="inferred from homology"/>
<keyword evidence="5" id="KW-1185">Reference proteome</keyword>
<dbReference type="GO" id="GO:0016787">
    <property type="term" value="F:hydrolase activity"/>
    <property type="evidence" value="ECO:0007669"/>
    <property type="project" value="UniProtKB-KW"/>
</dbReference>
<dbReference type="EMBL" id="FXUG01000001">
    <property type="protein sequence ID" value="SMP41399.1"/>
    <property type="molecule type" value="Genomic_DNA"/>
</dbReference>
<evidence type="ECO:0000259" key="3">
    <source>
        <dbReference type="PROSITE" id="PS51762"/>
    </source>
</evidence>
<keyword evidence="4" id="KW-0378">Hydrolase</keyword>
<feature type="chain" id="PRO_5045856770" evidence="2">
    <location>
        <begin position="30"/>
        <end position="493"/>
    </location>
</feature>
<dbReference type="SUPFAM" id="SSF49899">
    <property type="entry name" value="Concanavalin A-like lectins/glucanases"/>
    <property type="match status" value="1"/>
</dbReference>
<name>A0ABY1PPW9_9BACT</name>
<evidence type="ECO:0000313" key="5">
    <source>
        <dbReference type="Proteomes" id="UP001158067"/>
    </source>
</evidence>
<dbReference type="Gene3D" id="2.60.120.200">
    <property type="match status" value="1"/>
</dbReference>
<comment type="similarity">
    <text evidence="1">Belongs to the glycosyl hydrolase 16 family.</text>
</comment>
<dbReference type="InterPro" id="IPR013320">
    <property type="entry name" value="ConA-like_dom_sf"/>
</dbReference>
<evidence type="ECO:0000313" key="4">
    <source>
        <dbReference type="EMBL" id="SMP41399.1"/>
    </source>
</evidence>